<keyword evidence="2 6" id="KW-0645">Protease</keyword>
<name>A0A9P6HP96_9AGAM</name>
<dbReference type="InterPro" id="IPR033121">
    <property type="entry name" value="PEPTIDASE_A1"/>
</dbReference>
<dbReference type="OrthoDB" id="771136at2759"/>
<keyword evidence="3 6" id="KW-0064">Aspartyl protease</keyword>
<dbReference type="InterPro" id="IPR001461">
    <property type="entry name" value="Aspartic_peptidase_A1"/>
</dbReference>
<accession>A0A9P6HP96</accession>
<feature type="active site" evidence="5">
    <location>
        <position position="294"/>
    </location>
</feature>
<dbReference type="EMBL" id="WIUZ02000001">
    <property type="protein sequence ID" value="KAF9792193.1"/>
    <property type="molecule type" value="Genomic_DNA"/>
</dbReference>
<dbReference type="AlphaFoldDB" id="A0A9P6HP96"/>
<feature type="signal peptide" evidence="7">
    <location>
        <begin position="1"/>
        <end position="19"/>
    </location>
</feature>
<dbReference type="PANTHER" id="PTHR47966:SF6">
    <property type="entry name" value="PEPTIDASE A1 DOMAIN-CONTAINING PROTEIN"/>
    <property type="match status" value="1"/>
</dbReference>
<dbReference type="Proteomes" id="UP000736335">
    <property type="component" value="Unassembled WGS sequence"/>
</dbReference>
<dbReference type="InterPro" id="IPR034164">
    <property type="entry name" value="Pepsin-like_dom"/>
</dbReference>
<evidence type="ECO:0000256" key="4">
    <source>
        <dbReference type="ARBA" id="ARBA00022801"/>
    </source>
</evidence>
<dbReference type="Gene3D" id="2.40.70.10">
    <property type="entry name" value="Acid Proteases"/>
    <property type="match status" value="2"/>
</dbReference>
<keyword evidence="4 6" id="KW-0378">Hydrolase</keyword>
<evidence type="ECO:0000256" key="5">
    <source>
        <dbReference type="PIRSR" id="PIRSR601461-1"/>
    </source>
</evidence>
<dbReference type="CDD" id="cd05471">
    <property type="entry name" value="pepsin_like"/>
    <property type="match status" value="1"/>
</dbReference>
<keyword evidence="7" id="KW-0732">Signal</keyword>
<dbReference type="SUPFAM" id="SSF50630">
    <property type="entry name" value="Acid proteases"/>
    <property type="match status" value="1"/>
</dbReference>
<dbReference type="PANTHER" id="PTHR47966">
    <property type="entry name" value="BETA-SITE APP-CLEAVING ENZYME, ISOFORM A-RELATED"/>
    <property type="match status" value="1"/>
</dbReference>
<dbReference type="PRINTS" id="PR00792">
    <property type="entry name" value="PEPSIN"/>
</dbReference>
<dbReference type="Pfam" id="PF00026">
    <property type="entry name" value="Asp"/>
    <property type="match status" value="1"/>
</dbReference>
<evidence type="ECO:0000313" key="9">
    <source>
        <dbReference type="EMBL" id="KAF9792193.1"/>
    </source>
</evidence>
<evidence type="ECO:0000313" key="10">
    <source>
        <dbReference type="Proteomes" id="UP000736335"/>
    </source>
</evidence>
<dbReference type="GO" id="GO:0004190">
    <property type="term" value="F:aspartic-type endopeptidase activity"/>
    <property type="evidence" value="ECO:0007669"/>
    <property type="project" value="UniProtKB-KW"/>
</dbReference>
<gene>
    <name evidence="9" type="ORF">BJ322DRAFT_19499</name>
</gene>
<evidence type="ECO:0000259" key="8">
    <source>
        <dbReference type="PROSITE" id="PS51767"/>
    </source>
</evidence>
<protein>
    <submittedName>
        <fullName evidence="9">Aspartic peptidase domain-containing protein</fullName>
    </submittedName>
</protein>
<evidence type="ECO:0000256" key="2">
    <source>
        <dbReference type="ARBA" id="ARBA00022670"/>
    </source>
</evidence>
<dbReference type="InterPro" id="IPR001969">
    <property type="entry name" value="Aspartic_peptidase_AS"/>
</dbReference>
<comment type="similarity">
    <text evidence="1 6">Belongs to the peptidase A1 family.</text>
</comment>
<feature type="chain" id="PRO_5040288340" evidence="7">
    <location>
        <begin position="20"/>
        <end position="444"/>
    </location>
</feature>
<dbReference type="FunFam" id="2.40.70.10:FF:000115">
    <property type="entry name" value="Lysosomal aspartic protease"/>
    <property type="match status" value="1"/>
</dbReference>
<reference evidence="9" key="2">
    <citation type="submission" date="2020-11" db="EMBL/GenBank/DDBJ databases">
        <authorList>
            <consortium name="DOE Joint Genome Institute"/>
            <person name="Kuo A."/>
            <person name="Miyauchi S."/>
            <person name="Kiss E."/>
            <person name="Drula E."/>
            <person name="Kohler A."/>
            <person name="Sanchez-Garcia M."/>
            <person name="Andreopoulos B."/>
            <person name="Barry K.W."/>
            <person name="Bonito G."/>
            <person name="Buee M."/>
            <person name="Carver A."/>
            <person name="Chen C."/>
            <person name="Cichocki N."/>
            <person name="Clum A."/>
            <person name="Culley D."/>
            <person name="Crous P.W."/>
            <person name="Fauchery L."/>
            <person name="Girlanda M."/>
            <person name="Hayes R."/>
            <person name="Keri Z."/>
            <person name="Labutti K."/>
            <person name="Lipzen A."/>
            <person name="Lombard V."/>
            <person name="Magnuson J."/>
            <person name="Maillard F."/>
            <person name="Morin E."/>
            <person name="Murat C."/>
            <person name="Nolan M."/>
            <person name="Ohm R."/>
            <person name="Pangilinan J."/>
            <person name="Pereira M."/>
            <person name="Perotto S."/>
            <person name="Peter M."/>
            <person name="Riley R."/>
            <person name="Sitrit Y."/>
            <person name="Stielow B."/>
            <person name="Szollosi G."/>
            <person name="Zifcakova L."/>
            <person name="Stursova M."/>
            <person name="Spatafora J.W."/>
            <person name="Tedersoo L."/>
            <person name="Vaario L.-M."/>
            <person name="Yamada A."/>
            <person name="Yan M."/>
            <person name="Wang P."/>
            <person name="Xu J."/>
            <person name="Bruns T."/>
            <person name="Baldrian P."/>
            <person name="Vilgalys R."/>
            <person name="Henrissat B."/>
            <person name="Grigoriev I.V."/>
            <person name="Hibbett D."/>
            <person name="Nagy L.G."/>
            <person name="Martin F.M."/>
        </authorList>
    </citation>
    <scope>NUCLEOTIDE SEQUENCE</scope>
    <source>
        <strain evidence="9">UH-Tt-Lm1</strain>
    </source>
</reference>
<proteinExistence type="inferred from homology"/>
<dbReference type="PROSITE" id="PS00141">
    <property type="entry name" value="ASP_PROTEASE"/>
    <property type="match status" value="1"/>
</dbReference>
<keyword evidence="10" id="KW-1185">Reference proteome</keyword>
<dbReference type="PROSITE" id="PS51767">
    <property type="entry name" value="PEPTIDASE_A1"/>
    <property type="match status" value="1"/>
</dbReference>
<comment type="caution">
    <text evidence="9">The sequence shown here is derived from an EMBL/GenBank/DDBJ whole genome shotgun (WGS) entry which is preliminary data.</text>
</comment>
<organism evidence="9 10">
    <name type="scientific">Thelephora terrestris</name>
    <dbReference type="NCBI Taxonomy" id="56493"/>
    <lineage>
        <taxon>Eukaryota</taxon>
        <taxon>Fungi</taxon>
        <taxon>Dikarya</taxon>
        <taxon>Basidiomycota</taxon>
        <taxon>Agaricomycotina</taxon>
        <taxon>Agaricomycetes</taxon>
        <taxon>Thelephorales</taxon>
        <taxon>Thelephoraceae</taxon>
        <taxon>Thelephora</taxon>
    </lineage>
</organism>
<evidence type="ECO:0000256" key="1">
    <source>
        <dbReference type="ARBA" id="ARBA00007447"/>
    </source>
</evidence>
<reference evidence="9" key="1">
    <citation type="journal article" date="2020" name="Nat. Commun.">
        <title>Large-scale genome sequencing of mycorrhizal fungi provides insights into the early evolution of symbiotic traits.</title>
        <authorList>
            <person name="Miyauchi S."/>
            <person name="Kiss E."/>
            <person name="Kuo A."/>
            <person name="Drula E."/>
            <person name="Kohler A."/>
            <person name="Sanchez-Garcia M."/>
            <person name="Morin E."/>
            <person name="Andreopoulos B."/>
            <person name="Barry K.W."/>
            <person name="Bonito G."/>
            <person name="Buee M."/>
            <person name="Carver A."/>
            <person name="Chen C."/>
            <person name="Cichocki N."/>
            <person name="Clum A."/>
            <person name="Culley D."/>
            <person name="Crous P.W."/>
            <person name="Fauchery L."/>
            <person name="Girlanda M."/>
            <person name="Hayes R.D."/>
            <person name="Keri Z."/>
            <person name="LaButti K."/>
            <person name="Lipzen A."/>
            <person name="Lombard V."/>
            <person name="Magnuson J."/>
            <person name="Maillard F."/>
            <person name="Murat C."/>
            <person name="Nolan M."/>
            <person name="Ohm R.A."/>
            <person name="Pangilinan J."/>
            <person name="Pereira M.F."/>
            <person name="Perotto S."/>
            <person name="Peter M."/>
            <person name="Pfister S."/>
            <person name="Riley R."/>
            <person name="Sitrit Y."/>
            <person name="Stielow J.B."/>
            <person name="Szollosi G."/>
            <person name="Zifcakova L."/>
            <person name="Stursova M."/>
            <person name="Spatafora J.W."/>
            <person name="Tedersoo L."/>
            <person name="Vaario L.M."/>
            <person name="Yamada A."/>
            <person name="Yan M."/>
            <person name="Wang P."/>
            <person name="Xu J."/>
            <person name="Bruns T."/>
            <person name="Baldrian P."/>
            <person name="Vilgalys R."/>
            <person name="Dunand C."/>
            <person name="Henrissat B."/>
            <person name="Grigoriev I.V."/>
            <person name="Hibbett D."/>
            <person name="Nagy L.G."/>
            <person name="Martin F.M."/>
        </authorList>
    </citation>
    <scope>NUCLEOTIDE SEQUENCE</scope>
    <source>
        <strain evidence="9">UH-Tt-Lm1</strain>
    </source>
</reference>
<feature type="domain" description="Peptidase A1" evidence="8">
    <location>
        <begin position="77"/>
        <end position="412"/>
    </location>
</feature>
<evidence type="ECO:0000256" key="7">
    <source>
        <dbReference type="SAM" id="SignalP"/>
    </source>
</evidence>
<dbReference type="InterPro" id="IPR021109">
    <property type="entry name" value="Peptidase_aspartic_dom_sf"/>
</dbReference>
<evidence type="ECO:0000256" key="3">
    <source>
        <dbReference type="ARBA" id="ARBA00022750"/>
    </source>
</evidence>
<feature type="active site" evidence="5">
    <location>
        <position position="95"/>
    </location>
</feature>
<evidence type="ECO:0000256" key="6">
    <source>
        <dbReference type="RuleBase" id="RU000454"/>
    </source>
</evidence>
<dbReference type="GO" id="GO:0006508">
    <property type="term" value="P:proteolysis"/>
    <property type="evidence" value="ECO:0007669"/>
    <property type="project" value="UniProtKB-KW"/>
</dbReference>
<sequence length="444" mass="45883">MIPLPLTLVALSCLSFAGAEPIHTPLMRKRSALTVDDYGVAADLLRSKYGYNPGSTTSKRQNAAGISIINQNSDTSYLGAVQIGTPPQSFNVVLDTGSSDLWVTGKGCASCTSTTPSFNYNASSTLQISQGSNGQPAAVSITYGSGAVNGYLVRDTVSMGGFQVTLQPWLLVDQTTSGLLDGTDAGIMGLAYDTIANTGATPFWQTLAAGGKLSTPEMSFWITRESNNPNAPTETFGGVFTLGGQNQTLYQGDVEFLPLVENIGKPTYWLLNVTAVTVNGKSVTLPSGNVAAIDTGTTLIGGPSAAVAAIYAQIPGSSQLSGNLAGFYGFPCTTTLAISFSFGGQSWPINTADMNLGRVSTGSSICAGGIFDLTAGSNIGTGGGNPSWVVGATFLKNVYSVFRYQPAAIGFAQLSNAAGGSSGECHVWAYSFQELACPVAEVFN</sequence>